<dbReference type="EMBL" id="HBUF01566219">
    <property type="protein sequence ID" value="CAG6764617.1"/>
    <property type="molecule type" value="Transcribed_RNA"/>
</dbReference>
<dbReference type="EMBL" id="HBUF01566217">
    <property type="protein sequence ID" value="CAG6764613.1"/>
    <property type="molecule type" value="Transcribed_RNA"/>
</dbReference>
<protein>
    <submittedName>
        <fullName evidence="8">Protein fuzzy homolog</fullName>
    </submittedName>
</protein>
<comment type="subcellular location">
    <subcellularLocation>
        <location evidence="1">Cytoplasm</location>
        <location evidence="1">Cytoskeleton</location>
    </subcellularLocation>
</comment>
<dbReference type="EMBL" id="HBUF01566218">
    <property type="protein sequence ID" value="CAG6764615.1"/>
    <property type="molecule type" value="Transcribed_RNA"/>
</dbReference>
<dbReference type="Pfam" id="PF19036">
    <property type="entry name" value="Fuz_longin_1"/>
    <property type="match status" value="1"/>
</dbReference>
<dbReference type="PANTHER" id="PTHR13559">
    <property type="entry name" value="INTRACELLULAR TRAFFIC PROTEIN-RELATED"/>
    <property type="match status" value="1"/>
</dbReference>
<organism evidence="8">
    <name type="scientific">Cacopsylla melanoneura</name>
    <dbReference type="NCBI Taxonomy" id="428564"/>
    <lineage>
        <taxon>Eukaryota</taxon>
        <taxon>Metazoa</taxon>
        <taxon>Ecdysozoa</taxon>
        <taxon>Arthropoda</taxon>
        <taxon>Hexapoda</taxon>
        <taxon>Insecta</taxon>
        <taxon>Pterygota</taxon>
        <taxon>Neoptera</taxon>
        <taxon>Paraneoptera</taxon>
        <taxon>Hemiptera</taxon>
        <taxon>Sternorrhyncha</taxon>
        <taxon>Psylloidea</taxon>
        <taxon>Psyllidae</taxon>
        <taxon>Psyllinae</taxon>
        <taxon>Cacopsylla</taxon>
    </lineage>
</organism>
<feature type="domain" description="FUZ/MON1/HPS1 third Longin" evidence="7">
    <location>
        <begin position="287"/>
        <end position="390"/>
    </location>
</feature>
<dbReference type="InterPro" id="IPR026069">
    <property type="entry name" value="Fuzzy"/>
</dbReference>
<evidence type="ECO:0000256" key="2">
    <source>
        <dbReference type="ARBA" id="ARBA00008550"/>
    </source>
</evidence>
<dbReference type="GO" id="GO:0005856">
    <property type="term" value="C:cytoskeleton"/>
    <property type="evidence" value="ECO:0007669"/>
    <property type="project" value="UniProtKB-SubCell"/>
</dbReference>
<sequence length="395" mass="44032">MVSVMCLTTTGGMPLFNRSHGNIDTFSFSSMASLNGVHMYGKSHNMLLKSTATEDMTIVWQEFENSITLITAGVTLDVQTLSELSQAVFNTLVMFVGIEELRNVKNVERLRKDLRMSFATIEKLLQAVDLTDTTGPNSSLLNYTAVMLPPDPELLQSYVDTWSECVASMFCCVIIEGSLAAASSGWWQLDRVDRYLLSLVIPSSDASTSSDVPVFLPVKSPTVPFRLVSCTPMQGIRIVALCGPVPDLYQFEQLAIQAWKSAIDLLNDCAALYPRNIALSFAFHESVLGFLLIDDMLGKMAISGTVSGHRKPVKCPSHILRSFYYQCVHDMVVEKDENDKQTEIYWCAEHYKTFAVRDQDTILCLLFSSVVPTHAMRVICKETLVQISQDKSISW</sequence>
<dbReference type="GO" id="GO:0016192">
    <property type="term" value="P:vesicle-mediated transport"/>
    <property type="evidence" value="ECO:0007669"/>
    <property type="project" value="InterPro"/>
</dbReference>
<evidence type="ECO:0000259" key="7">
    <source>
        <dbReference type="Pfam" id="PF19038"/>
    </source>
</evidence>
<proteinExistence type="inferred from homology"/>
<evidence type="ECO:0000256" key="1">
    <source>
        <dbReference type="ARBA" id="ARBA00004245"/>
    </source>
</evidence>
<dbReference type="EMBL" id="HBUF01066616">
    <property type="protein sequence ID" value="CAG6627852.1"/>
    <property type="molecule type" value="Transcribed_RNA"/>
</dbReference>
<dbReference type="EMBL" id="HBUF01566216">
    <property type="protein sequence ID" value="CAG6764611.1"/>
    <property type="molecule type" value="Transcribed_RNA"/>
</dbReference>
<feature type="domain" description="FUZ/MON1/HPS1 second Longin" evidence="6">
    <location>
        <begin position="168"/>
        <end position="259"/>
    </location>
</feature>
<dbReference type="GO" id="GO:1905515">
    <property type="term" value="P:non-motile cilium assembly"/>
    <property type="evidence" value="ECO:0007669"/>
    <property type="project" value="TreeGrafter"/>
</dbReference>
<evidence type="ECO:0000259" key="6">
    <source>
        <dbReference type="Pfam" id="PF19037"/>
    </source>
</evidence>
<keyword evidence="3" id="KW-0963">Cytoplasm</keyword>
<evidence type="ECO:0000256" key="3">
    <source>
        <dbReference type="ARBA" id="ARBA00022490"/>
    </source>
</evidence>
<dbReference type="EMBL" id="HBUF01066615">
    <property type="protein sequence ID" value="CAG6627851.1"/>
    <property type="molecule type" value="Transcribed_RNA"/>
</dbReference>
<dbReference type="Pfam" id="PF19038">
    <property type="entry name" value="Fuz_longin_3"/>
    <property type="match status" value="1"/>
</dbReference>
<evidence type="ECO:0000256" key="4">
    <source>
        <dbReference type="ARBA" id="ARBA00023212"/>
    </source>
</evidence>
<accession>A0A8D9AHV3</accession>
<dbReference type="EMBL" id="HBUF01066617">
    <property type="protein sequence ID" value="CAG6627853.1"/>
    <property type="molecule type" value="Transcribed_RNA"/>
</dbReference>
<dbReference type="AlphaFoldDB" id="A0A8D9AHV3"/>
<reference evidence="8" key="1">
    <citation type="submission" date="2021-05" db="EMBL/GenBank/DDBJ databases">
        <authorList>
            <person name="Alioto T."/>
            <person name="Alioto T."/>
            <person name="Gomez Garrido J."/>
        </authorList>
    </citation>
    <scope>NUCLEOTIDE SEQUENCE</scope>
</reference>
<name>A0A8D9AHV3_9HEMI</name>
<comment type="similarity">
    <text evidence="2">Belongs to the fuzzy family.</text>
</comment>
<evidence type="ECO:0000259" key="5">
    <source>
        <dbReference type="Pfam" id="PF19036"/>
    </source>
</evidence>
<evidence type="ECO:0000313" key="8">
    <source>
        <dbReference type="EMBL" id="CAG6764617.1"/>
    </source>
</evidence>
<dbReference type="InterPro" id="IPR043970">
    <property type="entry name" value="FUZ/MON1/HPS1_longin_3"/>
</dbReference>
<dbReference type="InterPro" id="IPR043972">
    <property type="entry name" value="FUZ/MON1/HPS1_longin_1"/>
</dbReference>
<dbReference type="Pfam" id="PF19037">
    <property type="entry name" value="Fuz_longin_2"/>
    <property type="match status" value="1"/>
</dbReference>
<dbReference type="PANTHER" id="PTHR13559:SF1">
    <property type="entry name" value="PROTEIN FUZZY HOMOLOG"/>
    <property type="match status" value="1"/>
</dbReference>
<dbReference type="InterPro" id="IPR043971">
    <property type="entry name" value="FUZ/MON1/HPS1_longin_2"/>
</dbReference>
<feature type="domain" description="FUZ/MON1/HPS1 first Longin" evidence="5">
    <location>
        <begin position="4"/>
        <end position="124"/>
    </location>
</feature>
<keyword evidence="4" id="KW-0206">Cytoskeleton</keyword>